<sequence length="72" mass="8078">MGLLRFVCSDTRTLNGLQLPEEGHLPLTRGSGCGRSGASRFCRICQSLDQKKIVDLRVMSKLRSEENSWPNQ</sequence>
<comment type="caution">
    <text evidence="1">The sequence shown here is derived from an EMBL/GenBank/DDBJ whole genome shotgun (WGS) entry which is preliminary data.</text>
</comment>
<proteinExistence type="predicted"/>
<name>A0AAV4X6F2_9ARAC</name>
<dbReference type="Proteomes" id="UP001054837">
    <property type="component" value="Unassembled WGS sequence"/>
</dbReference>
<organism evidence="1 2">
    <name type="scientific">Caerostris darwini</name>
    <dbReference type="NCBI Taxonomy" id="1538125"/>
    <lineage>
        <taxon>Eukaryota</taxon>
        <taxon>Metazoa</taxon>
        <taxon>Ecdysozoa</taxon>
        <taxon>Arthropoda</taxon>
        <taxon>Chelicerata</taxon>
        <taxon>Arachnida</taxon>
        <taxon>Araneae</taxon>
        <taxon>Araneomorphae</taxon>
        <taxon>Entelegynae</taxon>
        <taxon>Araneoidea</taxon>
        <taxon>Araneidae</taxon>
        <taxon>Caerostris</taxon>
    </lineage>
</organism>
<evidence type="ECO:0000313" key="1">
    <source>
        <dbReference type="EMBL" id="GIY90446.1"/>
    </source>
</evidence>
<dbReference type="AlphaFoldDB" id="A0AAV4X6F2"/>
<keyword evidence="2" id="KW-1185">Reference proteome</keyword>
<evidence type="ECO:0000313" key="2">
    <source>
        <dbReference type="Proteomes" id="UP001054837"/>
    </source>
</evidence>
<gene>
    <name evidence="1" type="ORF">CDAR_194791</name>
</gene>
<dbReference type="EMBL" id="BPLQ01015713">
    <property type="protein sequence ID" value="GIY90446.1"/>
    <property type="molecule type" value="Genomic_DNA"/>
</dbReference>
<reference evidence="1 2" key="1">
    <citation type="submission" date="2021-06" db="EMBL/GenBank/DDBJ databases">
        <title>Caerostris darwini draft genome.</title>
        <authorList>
            <person name="Kono N."/>
            <person name="Arakawa K."/>
        </authorList>
    </citation>
    <scope>NUCLEOTIDE SEQUENCE [LARGE SCALE GENOMIC DNA]</scope>
</reference>
<protein>
    <submittedName>
        <fullName evidence="1">Uncharacterized protein</fullName>
    </submittedName>
</protein>
<accession>A0AAV4X6F2</accession>